<gene>
    <name evidence="2" type="ORF">UV73_C0001G0164</name>
</gene>
<proteinExistence type="predicted"/>
<keyword evidence="1" id="KW-0812">Transmembrane</keyword>
<dbReference type="Proteomes" id="UP000034894">
    <property type="component" value="Unassembled WGS sequence"/>
</dbReference>
<organism evidence="2 3">
    <name type="scientific">Candidatus Gottesmanbacteria bacterium GW2011_GWA2_43_14</name>
    <dbReference type="NCBI Taxonomy" id="1618443"/>
    <lineage>
        <taxon>Bacteria</taxon>
        <taxon>Candidatus Gottesmaniibacteriota</taxon>
    </lineage>
</organism>
<feature type="transmembrane region" description="Helical" evidence="1">
    <location>
        <begin position="163"/>
        <end position="187"/>
    </location>
</feature>
<dbReference type="AlphaFoldDB" id="A0A0G1GIR9"/>
<keyword evidence="1" id="KW-0472">Membrane</keyword>
<feature type="transmembrane region" description="Helical" evidence="1">
    <location>
        <begin position="194"/>
        <end position="213"/>
    </location>
</feature>
<keyword evidence="1" id="KW-1133">Transmembrane helix</keyword>
<comment type="caution">
    <text evidence="2">The sequence shown here is derived from an EMBL/GenBank/DDBJ whole genome shotgun (WGS) entry which is preliminary data.</text>
</comment>
<evidence type="ECO:0000313" key="3">
    <source>
        <dbReference type="Proteomes" id="UP000034894"/>
    </source>
</evidence>
<protein>
    <submittedName>
        <fullName evidence="2">Uncharacterized protein</fullName>
    </submittedName>
</protein>
<dbReference type="STRING" id="1618443.UV73_C0001G0164"/>
<feature type="transmembrane region" description="Helical" evidence="1">
    <location>
        <begin position="114"/>
        <end position="132"/>
    </location>
</feature>
<feature type="transmembrane region" description="Helical" evidence="1">
    <location>
        <begin position="90"/>
        <end position="107"/>
    </location>
</feature>
<evidence type="ECO:0000313" key="2">
    <source>
        <dbReference type="EMBL" id="KKS98643.1"/>
    </source>
</evidence>
<feature type="transmembrane region" description="Helical" evidence="1">
    <location>
        <begin position="219"/>
        <end position="238"/>
    </location>
</feature>
<evidence type="ECO:0000256" key="1">
    <source>
        <dbReference type="SAM" id="Phobius"/>
    </source>
</evidence>
<name>A0A0G1GIR9_9BACT</name>
<reference evidence="2 3" key="1">
    <citation type="journal article" date="2015" name="Nature">
        <title>rRNA introns, odd ribosomes, and small enigmatic genomes across a large radiation of phyla.</title>
        <authorList>
            <person name="Brown C.T."/>
            <person name="Hug L.A."/>
            <person name="Thomas B.C."/>
            <person name="Sharon I."/>
            <person name="Castelle C.J."/>
            <person name="Singh A."/>
            <person name="Wilkins M.J."/>
            <person name="Williams K.H."/>
            <person name="Banfield J.F."/>
        </authorList>
    </citation>
    <scope>NUCLEOTIDE SEQUENCE [LARGE SCALE GENOMIC DNA]</scope>
</reference>
<dbReference type="EMBL" id="LCFP01000001">
    <property type="protein sequence ID" value="KKS98643.1"/>
    <property type="molecule type" value="Genomic_DNA"/>
</dbReference>
<accession>A0A0G1GIR9</accession>
<sequence>MTFKIALNLILAQSSILRFWHLESIPPQTENTLLEGRLLSAATGVLMTLVVFYFSRMLRINRKPSLLAAWVYSIIPQAIEQGRIYSPIQLLTFLLFLSGIIITKYFLKKNNTKLYFTLATLVFSVIPLYWWIKYPPLLPVDSILNNLFILLSPDLLFYRNITFWWGGLREFGIMYLFFLPFIILGLLKAFPGKRFLLFILLWILVFSAFSPAFPESREIFLAVPLWSVLTGTGLFYSFQARNIYVKTVATGSTLFLLYEYSQLIHYYFRHYPLIISGNLDKIHGAF</sequence>
<feature type="transmembrane region" description="Helical" evidence="1">
    <location>
        <begin position="36"/>
        <end position="54"/>
    </location>
</feature>